<reference evidence="2 3" key="1">
    <citation type="journal article" date="2020" name="ISME J.">
        <title>Uncovering the hidden diversity of litter-decomposition mechanisms in mushroom-forming fungi.</title>
        <authorList>
            <person name="Floudas D."/>
            <person name="Bentzer J."/>
            <person name="Ahren D."/>
            <person name="Johansson T."/>
            <person name="Persson P."/>
            <person name="Tunlid A."/>
        </authorList>
    </citation>
    <scope>NUCLEOTIDE SEQUENCE [LARGE SCALE GENOMIC DNA]</scope>
    <source>
        <strain evidence="2 3">CBS 175.51</strain>
    </source>
</reference>
<accession>A0A8H5BM25</accession>
<gene>
    <name evidence="2" type="ORF">D9611_000318</name>
</gene>
<organism evidence="2 3">
    <name type="scientific">Ephemerocybe angulata</name>
    <dbReference type="NCBI Taxonomy" id="980116"/>
    <lineage>
        <taxon>Eukaryota</taxon>
        <taxon>Fungi</taxon>
        <taxon>Dikarya</taxon>
        <taxon>Basidiomycota</taxon>
        <taxon>Agaricomycotina</taxon>
        <taxon>Agaricomycetes</taxon>
        <taxon>Agaricomycetidae</taxon>
        <taxon>Agaricales</taxon>
        <taxon>Agaricineae</taxon>
        <taxon>Psathyrellaceae</taxon>
        <taxon>Ephemerocybe</taxon>
    </lineage>
</organism>
<dbReference type="EMBL" id="JAACJK010000163">
    <property type="protein sequence ID" value="KAF5325638.1"/>
    <property type="molecule type" value="Genomic_DNA"/>
</dbReference>
<sequence length="198" mass="21100">MNSCGLARGNGVIERVQERLHLPDRLLARRPRVLPLALRGERIEAQERLQEELAEAEVLFFVVRLRRREQIVEFGRERRAHCGELGVDGGEECALFGGEPDGGGRLWLPVGDDGRVGGAGGGEEDDDGAGDDVILGEGGVVVVEDGALVDELKVLDLGVFLETLTQGLEGRVAGRQGEGETLPPPLDSHGHGGSGQVD</sequence>
<feature type="region of interest" description="Disordered" evidence="1">
    <location>
        <begin position="171"/>
        <end position="198"/>
    </location>
</feature>
<evidence type="ECO:0000313" key="2">
    <source>
        <dbReference type="EMBL" id="KAF5325638.1"/>
    </source>
</evidence>
<protein>
    <submittedName>
        <fullName evidence="2">Uncharacterized protein</fullName>
    </submittedName>
</protein>
<evidence type="ECO:0000313" key="3">
    <source>
        <dbReference type="Proteomes" id="UP000541558"/>
    </source>
</evidence>
<dbReference type="AlphaFoldDB" id="A0A8H5BM25"/>
<keyword evidence="3" id="KW-1185">Reference proteome</keyword>
<proteinExistence type="predicted"/>
<comment type="caution">
    <text evidence="2">The sequence shown here is derived from an EMBL/GenBank/DDBJ whole genome shotgun (WGS) entry which is preliminary data.</text>
</comment>
<evidence type="ECO:0000256" key="1">
    <source>
        <dbReference type="SAM" id="MobiDB-lite"/>
    </source>
</evidence>
<name>A0A8H5BM25_9AGAR</name>
<dbReference type="Proteomes" id="UP000541558">
    <property type="component" value="Unassembled WGS sequence"/>
</dbReference>